<dbReference type="Gene3D" id="3.30.70.1230">
    <property type="entry name" value="Nucleotide cyclase"/>
    <property type="match status" value="1"/>
</dbReference>
<dbReference type="Pfam" id="PF00211">
    <property type="entry name" value="Guanylate_cyc"/>
    <property type="match status" value="1"/>
</dbReference>
<evidence type="ECO:0000259" key="2">
    <source>
        <dbReference type="PROSITE" id="PS50125"/>
    </source>
</evidence>
<name>A0A839IRC3_9GAMM</name>
<dbReference type="InterPro" id="IPR050697">
    <property type="entry name" value="Adenylyl/Guanylyl_Cyclase_3/4"/>
</dbReference>
<dbReference type="PROSITE" id="PS50885">
    <property type="entry name" value="HAMP"/>
    <property type="match status" value="1"/>
</dbReference>
<reference evidence="4 5" key="1">
    <citation type="submission" date="2020-08" db="EMBL/GenBank/DDBJ databases">
        <title>Oceanospirillum sp. nov. isolated from marine sediment.</title>
        <authorList>
            <person name="Ji X."/>
        </authorList>
    </citation>
    <scope>NUCLEOTIDE SEQUENCE [LARGE SCALE GENOMIC DNA]</scope>
    <source>
        <strain evidence="4 5">D5</strain>
    </source>
</reference>
<dbReference type="AlphaFoldDB" id="A0A839IRC3"/>
<dbReference type="GO" id="GO:0006171">
    <property type="term" value="P:cAMP biosynthetic process"/>
    <property type="evidence" value="ECO:0007669"/>
    <property type="project" value="TreeGrafter"/>
</dbReference>
<evidence type="ECO:0000313" key="4">
    <source>
        <dbReference type="EMBL" id="MBB1487855.1"/>
    </source>
</evidence>
<dbReference type="SUPFAM" id="SSF55073">
    <property type="entry name" value="Nucleotide cyclase"/>
    <property type="match status" value="1"/>
</dbReference>
<feature type="transmembrane region" description="Helical" evidence="1">
    <location>
        <begin position="12"/>
        <end position="34"/>
    </location>
</feature>
<dbReference type="InterPro" id="IPR003660">
    <property type="entry name" value="HAMP_dom"/>
</dbReference>
<comment type="caution">
    <text evidence="4">The sequence shown here is derived from an EMBL/GenBank/DDBJ whole genome shotgun (WGS) entry which is preliminary data.</text>
</comment>
<organism evidence="4 5">
    <name type="scientific">Oceanospirillum sediminis</name>
    <dbReference type="NCBI Taxonomy" id="2760088"/>
    <lineage>
        <taxon>Bacteria</taxon>
        <taxon>Pseudomonadati</taxon>
        <taxon>Pseudomonadota</taxon>
        <taxon>Gammaproteobacteria</taxon>
        <taxon>Oceanospirillales</taxon>
        <taxon>Oceanospirillaceae</taxon>
        <taxon>Oceanospirillum</taxon>
    </lineage>
</organism>
<evidence type="ECO:0000259" key="3">
    <source>
        <dbReference type="PROSITE" id="PS50885"/>
    </source>
</evidence>
<dbReference type="SMART" id="SM00044">
    <property type="entry name" value="CYCc"/>
    <property type="match status" value="1"/>
</dbReference>
<dbReference type="InterPro" id="IPR001054">
    <property type="entry name" value="A/G_cyclase"/>
</dbReference>
<feature type="domain" description="HAMP" evidence="3">
    <location>
        <begin position="343"/>
        <end position="397"/>
    </location>
</feature>
<dbReference type="InterPro" id="IPR029787">
    <property type="entry name" value="Nucleotide_cyclase"/>
</dbReference>
<keyword evidence="1" id="KW-0812">Transmembrane</keyword>
<dbReference type="EMBL" id="JACJFM010000020">
    <property type="protein sequence ID" value="MBB1487855.1"/>
    <property type="molecule type" value="Genomic_DNA"/>
</dbReference>
<protein>
    <submittedName>
        <fullName evidence="4">Adenylate/guanylate cyclase domain-containing protein</fullName>
    </submittedName>
</protein>
<dbReference type="RefSeq" id="WP_182809634.1">
    <property type="nucleotide sequence ID" value="NZ_JACJFM010000020.1"/>
</dbReference>
<keyword evidence="1" id="KW-1133">Transmembrane helix</keyword>
<dbReference type="Gene3D" id="6.10.340.10">
    <property type="match status" value="1"/>
</dbReference>
<gene>
    <name evidence="4" type="ORF">H4O21_14710</name>
</gene>
<feature type="domain" description="Guanylate cyclase" evidence="2">
    <location>
        <begin position="424"/>
        <end position="556"/>
    </location>
</feature>
<evidence type="ECO:0000313" key="5">
    <source>
        <dbReference type="Proteomes" id="UP000565262"/>
    </source>
</evidence>
<sequence>MSDPDSPRNFSVTVVLATAIGSLMAVMLIIVQLIHFTANEKNTAELLIDKARNIVVDIEQGVRLQLDQTAEITALLAAEMVDDQGLVSDLRLEDLFSGALLSHGRMGSLNFFSADLRPFGMAKNEQGLPEYSAITGLTERAMRDPDILRVMAICRESDGPVWQQPEYFQDESFLVLTHPVFFQDKFLGCLGATVEVRSLSELMVHLGDRFDATLFIIRGRDRVLAHASLQYGHEGQSKETPLLHLNDIDDSVLQRIWDSESVHDEFAELAEEGIQLRLAKGEHEKPWLFLMRSLEGYGDEPLLVGAWFPWESFSAQIMRLFYAMISGLVLLVIGIGLAVFMGRRIARPIKETALAATRVSHFSLDDVEALPPSRFRELNDQVQAFNSMLTGLRAFGKYVPDKLVERLIRQNQGLNCLSQERELTVIFTDIAGFTQVSEHLPATDVADFLNHHFELLGTEVLAEQGTIDKYIGDALMAFWGAPEVLDDAPVKACRAALAIRSAIEADNRIRRERGLNPVHMRIGIHTGAVVVGNIGSTDRINYTIVGDTVNAAQRLEASGKQFSLPDEEVVILISGETCQQLTEEFLTQDLGAVQVKGRHQPIDVFRLQGIKDKQV</sequence>
<dbReference type="GO" id="GO:0035556">
    <property type="term" value="P:intracellular signal transduction"/>
    <property type="evidence" value="ECO:0007669"/>
    <property type="project" value="InterPro"/>
</dbReference>
<keyword evidence="5" id="KW-1185">Reference proteome</keyword>
<keyword evidence="1" id="KW-0472">Membrane</keyword>
<proteinExistence type="predicted"/>
<dbReference type="PANTHER" id="PTHR43081">
    <property type="entry name" value="ADENYLATE CYCLASE, TERMINAL-DIFFERENTIATION SPECIFIC-RELATED"/>
    <property type="match status" value="1"/>
</dbReference>
<dbReference type="GO" id="GO:0004016">
    <property type="term" value="F:adenylate cyclase activity"/>
    <property type="evidence" value="ECO:0007669"/>
    <property type="project" value="UniProtKB-ARBA"/>
</dbReference>
<dbReference type="PROSITE" id="PS50125">
    <property type="entry name" value="GUANYLATE_CYCLASE_2"/>
    <property type="match status" value="1"/>
</dbReference>
<feature type="transmembrane region" description="Helical" evidence="1">
    <location>
        <begin position="320"/>
        <end position="340"/>
    </location>
</feature>
<evidence type="ECO:0000256" key="1">
    <source>
        <dbReference type="SAM" id="Phobius"/>
    </source>
</evidence>
<accession>A0A839IRC3</accession>
<dbReference type="CDD" id="cd07302">
    <property type="entry name" value="CHD"/>
    <property type="match status" value="1"/>
</dbReference>
<dbReference type="Proteomes" id="UP000565262">
    <property type="component" value="Unassembled WGS sequence"/>
</dbReference>
<dbReference type="PANTHER" id="PTHR43081:SF1">
    <property type="entry name" value="ADENYLATE CYCLASE, TERMINAL-DIFFERENTIATION SPECIFIC"/>
    <property type="match status" value="1"/>
</dbReference>
<dbReference type="GO" id="GO:0016020">
    <property type="term" value="C:membrane"/>
    <property type="evidence" value="ECO:0007669"/>
    <property type="project" value="InterPro"/>
</dbReference>